<protein>
    <recommendedName>
        <fullName evidence="1">Tetracyclin repressor-like C-terminal group 31 domain-containing protein</fullName>
    </recommendedName>
</protein>
<dbReference type="Proteomes" id="UP001432062">
    <property type="component" value="Chromosome"/>
</dbReference>
<proteinExistence type="predicted"/>
<accession>A0ABZ1YUH9</accession>
<evidence type="ECO:0000313" key="3">
    <source>
        <dbReference type="Proteomes" id="UP001432062"/>
    </source>
</evidence>
<gene>
    <name evidence="2" type="ORF">OG563_47985</name>
</gene>
<dbReference type="Pfam" id="PF17940">
    <property type="entry name" value="TetR_C_31"/>
    <property type="match status" value="1"/>
</dbReference>
<name>A0ABZ1YUH9_9NOCA</name>
<dbReference type="EMBL" id="CP109441">
    <property type="protein sequence ID" value="WUV46683.1"/>
    <property type="molecule type" value="Genomic_DNA"/>
</dbReference>
<reference evidence="2" key="1">
    <citation type="submission" date="2022-10" db="EMBL/GenBank/DDBJ databases">
        <title>The complete genomes of actinobacterial strains from the NBC collection.</title>
        <authorList>
            <person name="Joergensen T.S."/>
            <person name="Alvarez Arevalo M."/>
            <person name="Sterndorff E.B."/>
            <person name="Faurdal D."/>
            <person name="Vuksanovic O."/>
            <person name="Mourched A.-S."/>
            <person name="Charusanti P."/>
            <person name="Shaw S."/>
            <person name="Blin K."/>
            <person name="Weber T."/>
        </authorList>
    </citation>
    <scope>NUCLEOTIDE SEQUENCE</scope>
    <source>
        <strain evidence="2">NBC_01482</strain>
    </source>
</reference>
<sequence>MGSHKDVIGSAAITVLATEGSRGFTHRAVDKQAGVPEGTTSRYARTRAALLLFTAEAMFDIDARQAAEALTGHDTGPLTAEEATDIIVRAAGILLQAPERYKARLELQLEAVRTPQLRQYFERARSAFVEALTDVLTRAGEAHAHDRADGLVAAVDGILHRQLVLEQPALSEHQLRLLLHP</sequence>
<dbReference type="SUPFAM" id="SSF48498">
    <property type="entry name" value="Tetracyclin repressor-like, C-terminal domain"/>
    <property type="match status" value="1"/>
</dbReference>
<dbReference type="InterPro" id="IPR009057">
    <property type="entry name" value="Homeodomain-like_sf"/>
</dbReference>
<dbReference type="InterPro" id="IPR041583">
    <property type="entry name" value="TetR_C_31"/>
</dbReference>
<dbReference type="SUPFAM" id="SSF46689">
    <property type="entry name" value="Homeodomain-like"/>
    <property type="match status" value="1"/>
</dbReference>
<evidence type="ECO:0000313" key="2">
    <source>
        <dbReference type="EMBL" id="WUV46683.1"/>
    </source>
</evidence>
<dbReference type="RefSeq" id="WP_329410628.1">
    <property type="nucleotide sequence ID" value="NZ_CP109441.1"/>
</dbReference>
<dbReference type="InterPro" id="IPR036271">
    <property type="entry name" value="Tet_transcr_reg_TetR-rel_C_sf"/>
</dbReference>
<organism evidence="2 3">
    <name type="scientific">Nocardia vinacea</name>
    <dbReference type="NCBI Taxonomy" id="96468"/>
    <lineage>
        <taxon>Bacteria</taxon>
        <taxon>Bacillati</taxon>
        <taxon>Actinomycetota</taxon>
        <taxon>Actinomycetes</taxon>
        <taxon>Mycobacteriales</taxon>
        <taxon>Nocardiaceae</taxon>
        <taxon>Nocardia</taxon>
    </lineage>
</organism>
<feature type="domain" description="Tetracyclin repressor-like C-terminal group 31" evidence="1">
    <location>
        <begin position="79"/>
        <end position="177"/>
    </location>
</feature>
<dbReference type="Gene3D" id="1.10.357.10">
    <property type="entry name" value="Tetracycline Repressor, domain 2"/>
    <property type="match status" value="1"/>
</dbReference>
<keyword evidence="3" id="KW-1185">Reference proteome</keyword>
<evidence type="ECO:0000259" key="1">
    <source>
        <dbReference type="Pfam" id="PF17940"/>
    </source>
</evidence>